<gene>
    <name evidence="12" type="primary">LOC113701357</name>
</gene>
<dbReference type="InterPro" id="IPR016167">
    <property type="entry name" value="FAD-bd_PCMH_sub1"/>
</dbReference>
<sequence>MGSRHTLKSLVLIPLFVLVTCNAFEDFLHCISTRSKENIGEYVHKPNSPEYSSLLKYAQKISRWSNSTSAFPLFIVTPYHEAQMRAIILCSKKLGLQVRVKSGGHDYEGLSYRCRSPFIMIDLCNLKSINIDLVSETAWIQTGVTLGQLYYAIAQKSKTHAFAGGLCPTVGSGGHISGGGVGTLLRKYGLAADNVVDARVMDANGQIFDRRKMGEDLFWAIRGGGGASFGVILAWKLKLSRVPEQVTAFTVRRKLDRGNIKLIQRWQNIAHQFPEDLFVRMILQNPAPVVKGGEKIVQISFQGLYLGTADKLVALSSRYLPEFRIKVRDCFQDPTEIKNCKRKPCIKKECYQVPWIKSALYFASKTPKSSLQYLVSKSSMPAYYKAKSDFVTRLIPDKAWVLIKKMFLEEDSPMMILDPFGGRMSQICKSELPFPHRSGTLYNIQYLVNWKQNNQSESNKHIKWIRRLHKKMEPFVSQSPRTAYINYRDLDLGVNGEGYKYEEAKTWGEMYFKDNFEKLARIKSKVDPSNFFRNEQSIPLLF</sequence>
<accession>A0A6P6TJS3</accession>
<reference evidence="12" key="2">
    <citation type="submission" date="2025-08" db="UniProtKB">
        <authorList>
            <consortium name="RefSeq"/>
        </authorList>
    </citation>
    <scope>IDENTIFICATION</scope>
    <source>
        <tissue evidence="12">Leaves</tissue>
    </source>
</reference>
<proteinExistence type="inferred from homology"/>
<feature type="domain" description="FAD-binding PCMH-type" evidence="10">
    <location>
        <begin position="68"/>
        <end position="242"/>
    </location>
</feature>
<evidence type="ECO:0000313" key="12">
    <source>
        <dbReference type="RefSeq" id="XP_027077766.2"/>
    </source>
</evidence>
<organism evidence="11 12">
    <name type="scientific">Coffea arabica</name>
    <name type="common">Arabian coffee</name>
    <dbReference type="NCBI Taxonomy" id="13443"/>
    <lineage>
        <taxon>Eukaryota</taxon>
        <taxon>Viridiplantae</taxon>
        <taxon>Streptophyta</taxon>
        <taxon>Embryophyta</taxon>
        <taxon>Tracheophyta</taxon>
        <taxon>Spermatophyta</taxon>
        <taxon>Magnoliopsida</taxon>
        <taxon>eudicotyledons</taxon>
        <taxon>Gunneridae</taxon>
        <taxon>Pentapetalae</taxon>
        <taxon>asterids</taxon>
        <taxon>lamiids</taxon>
        <taxon>Gentianales</taxon>
        <taxon>Rubiaceae</taxon>
        <taxon>Ixoroideae</taxon>
        <taxon>Gardenieae complex</taxon>
        <taxon>Bertiereae - Coffeeae clade</taxon>
        <taxon>Coffeeae</taxon>
        <taxon>Coffea</taxon>
    </lineage>
</organism>
<evidence type="ECO:0000256" key="4">
    <source>
        <dbReference type="ARBA" id="ARBA00022589"/>
    </source>
</evidence>
<dbReference type="Gene3D" id="3.40.462.20">
    <property type="match status" value="1"/>
</dbReference>
<dbReference type="InterPro" id="IPR016169">
    <property type="entry name" value="FAD-bd_PCMH_sub2"/>
</dbReference>
<dbReference type="InterPro" id="IPR006094">
    <property type="entry name" value="Oxid_FAD_bind_N"/>
</dbReference>
<evidence type="ECO:0000313" key="11">
    <source>
        <dbReference type="Proteomes" id="UP001652660"/>
    </source>
</evidence>
<dbReference type="Gene3D" id="3.30.465.10">
    <property type="match status" value="1"/>
</dbReference>
<evidence type="ECO:0000256" key="2">
    <source>
        <dbReference type="ARBA" id="ARBA00004913"/>
    </source>
</evidence>
<evidence type="ECO:0000259" key="10">
    <source>
        <dbReference type="PROSITE" id="PS51387"/>
    </source>
</evidence>
<dbReference type="Pfam" id="PF08031">
    <property type="entry name" value="BBE"/>
    <property type="match status" value="1"/>
</dbReference>
<evidence type="ECO:0000256" key="3">
    <source>
        <dbReference type="ARBA" id="ARBA00005466"/>
    </source>
</evidence>
<dbReference type="SUPFAM" id="SSF56176">
    <property type="entry name" value="FAD-binding/transporter-associated domain-like"/>
    <property type="match status" value="1"/>
</dbReference>
<dbReference type="OrthoDB" id="407275at2759"/>
<dbReference type="PANTHER" id="PTHR32448">
    <property type="entry name" value="OS08G0158400 PROTEIN"/>
    <property type="match status" value="1"/>
</dbReference>
<dbReference type="AlphaFoldDB" id="A0A6P6TJS3"/>
<keyword evidence="7" id="KW-0274">FAD</keyword>
<dbReference type="InterPro" id="IPR012951">
    <property type="entry name" value="BBE"/>
</dbReference>
<dbReference type="Pfam" id="PF01565">
    <property type="entry name" value="FAD_binding_4"/>
    <property type="match status" value="1"/>
</dbReference>
<name>A0A6P6TJS3_COFAR</name>
<dbReference type="GeneID" id="113701357"/>
<keyword evidence="8" id="KW-0325">Glycoprotein</keyword>
<dbReference type="Proteomes" id="UP001652660">
    <property type="component" value="Chromosome 7e"/>
</dbReference>
<dbReference type="PROSITE" id="PS51387">
    <property type="entry name" value="FAD_PCMH"/>
    <property type="match status" value="1"/>
</dbReference>
<dbReference type="Gene3D" id="3.30.43.10">
    <property type="entry name" value="Uridine Diphospho-n-acetylenolpyruvylglucosamine Reductase, domain 2"/>
    <property type="match status" value="1"/>
</dbReference>
<evidence type="ECO:0000256" key="6">
    <source>
        <dbReference type="ARBA" id="ARBA00022729"/>
    </source>
</evidence>
<comment type="pathway">
    <text evidence="2">Alkaloid biosynthesis.</text>
</comment>
<keyword evidence="6 9" id="KW-0732">Signal</keyword>
<comment type="similarity">
    <text evidence="3">Belongs to the oxygen-dependent FAD-linked oxidoreductase family.</text>
</comment>
<keyword evidence="4" id="KW-0017">Alkaloid metabolism</keyword>
<evidence type="ECO:0000256" key="9">
    <source>
        <dbReference type="SAM" id="SignalP"/>
    </source>
</evidence>
<keyword evidence="11" id="KW-1185">Reference proteome</keyword>
<dbReference type="GO" id="GO:0016491">
    <property type="term" value="F:oxidoreductase activity"/>
    <property type="evidence" value="ECO:0007669"/>
    <property type="project" value="InterPro"/>
</dbReference>
<feature type="chain" id="PRO_5045786491" evidence="9">
    <location>
        <begin position="24"/>
        <end position="542"/>
    </location>
</feature>
<evidence type="ECO:0000256" key="1">
    <source>
        <dbReference type="ARBA" id="ARBA00001974"/>
    </source>
</evidence>
<reference evidence="11" key="1">
    <citation type="journal article" date="2025" name="Foods">
        <title>Unveiling the Microbial Signatures of Arabica Coffee Cherries: Insights into Ripeness Specific Diversity, Functional Traits, and Implications for Quality and Safety.</title>
        <authorList>
            <consortium name="RefSeq"/>
            <person name="Tenea G.N."/>
            <person name="Cifuentes V."/>
            <person name="Reyes P."/>
            <person name="Cevallos-Vallejos M."/>
        </authorList>
    </citation>
    <scope>NUCLEOTIDE SEQUENCE [LARGE SCALE GENOMIC DNA]</scope>
</reference>
<comment type="cofactor">
    <cofactor evidence="1">
        <name>FAD</name>
        <dbReference type="ChEBI" id="CHEBI:57692"/>
    </cofactor>
</comment>
<dbReference type="GO" id="GO:0071949">
    <property type="term" value="F:FAD binding"/>
    <property type="evidence" value="ECO:0007669"/>
    <property type="project" value="InterPro"/>
</dbReference>
<dbReference type="InterPro" id="IPR016166">
    <property type="entry name" value="FAD-bd_PCMH"/>
</dbReference>
<evidence type="ECO:0000256" key="5">
    <source>
        <dbReference type="ARBA" id="ARBA00022630"/>
    </source>
</evidence>
<protein>
    <submittedName>
        <fullName evidence="12">Berberine bridge enzyme-like 22</fullName>
    </submittedName>
</protein>
<dbReference type="InterPro" id="IPR036318">
    <property type="entry name" value="FAD-bd_PCMH-like_sf"/>
</dbReference>
<evidence type="ECO:0000256" key="8">
    <source>
        <dbReference type="ARBA" id="ARBA00023180"/>
    </source>
</evidence>
<dbReference type="RefSeq" id="XP_027077766.2">
    <property type="nucleotide sequence ID" value="XM_027221965.2"/>
</dbReference>
<evidence type="ECO:0000256" key="7">
    <source>
        <dbReference type="ARBA" id="ARBA00022827"/>
    </source>
</evidence>
<keyword evidence="5" id="KW-0285">Flavoprotein</keyword>
<feature type="signal peptide" evidence="9">
    <location>
        <begin position="1"/>
        <end position="23"/>
    </location>
</feature>